<sequence>MKGRCTYVCVIVWLDVQNLHKQLKLDRRRRRIAPICSVQAEHEIFRLTATL</sequence>
<name>A0A0A9G4D6_ARUDO</name>
<reference evidence="1" key="1">
    <citation type="submission" date="2014-09" db="EMBL/GenBank/DDBJ databases">
        <authorList>
            <person name="Magalhaes I.L.F."/>
            <person name="Oliveira U."/>
            <person name="Santos F.R."/>
            <person name="Vidigal T.H.D.A."/>
            <person name="Brescovit A.D."/>
            <person name="Santos A.J."/>
        </authorList>
    </citation>
    <scope>NUCLEOTIDE SEQUENCE</scope>
    <source>
        <tissue evidence="1">Shoot tissue taken approximately 20 cm above the soil surface</tissue>
    </source>
</reference>
<proteinExistence type="predicted"/>
<dbReference type="EMBL" id="GBRH01178524">
    <property type="protein sequence ID" value="JAE19372.1"/>
    <property type="molecule type" value="Transcribed_RNA"/>
</dbReference>
<protein>
    <submittedName>
        <fullName evidence="1">Uncharacterized protein</fullName>
    </submittedName>
</protein>
<organism evidence="1">
    <name type="scientific">Arundo donax</name>
    <name type="common">Giant reed</name>
    <name type="synonym">Donax arundinaceus</name>
    <dbReference type="NCBI Taxonomy" id="35708"/>
    <lineage>
        <taxon>Eukaryota</taxon>
        <taxon>Viridiplantae</taxon>
        <taxon>Streptophyta</taxon>
        <taxon>Embryophyta</taxon>
        <taxon>Tracheophyta</taxon>
        <taxon>Spermatophyta</taxon>
        <taxon>Magnoliopsida</taxon>
        <taxon>Liliopsida</taxon>
        <taxon>Poales</taxon>
        <taxon>Poaceae</taxon>
        <taxon>PACMAD clade</taxon>
        <taxon>Arundinoideae</taxon>
        <taxon>Arundineae</taxon>
        <taxon>Arundo</taxon>
    </lineage>
</organism>
<reference evidence="1" key="2">
    <citation type="journal article" date="2015" name="Data Brief">
        <title>Shoot transcriptome of the giant reed, Arundo donax.</title>
        <authorList>
            <person name="Barrero R.A."/>
            <person name="Guerrero F.D."/>
            <person name="Moolhuijzen P."/>
            <person name="Goolsby J.A."/>
            <person name="Tidwell J."/>
            <person name="Bellgard S.E."/>
            <person name="Bellgard M.I."/>
        </authorList>
    </citation>
    <scope>NUCLEOTIDE SEQUENCE</scope>
    <source>
        <tissue evidence="1">Shoot tissue taken approximately 20 cm above the soil surface</tissue>
    </source>
</reference>
<dbReference type="AlphaFoldDB" id="A0A0A9G4D6"/>
<accession>A0A0A9G4D6</accession>
<evidence type="ECO:0000313" key="1">
    <source>
        <dbReference type="EMBL" id="JAE19372.1"/>
    </source>
</evidence>